<name>A0AAD5P2L2_ACENE</name>
<protein>
    <recommendedName>
        <fullName evidence="2">Retrotransposon Copia-like N-terminal domain-containing protein</fullName>
    </recommendedName>
</protein>
<feature type="domain" description="Retrotransposon Copia-like N-terminal" evidence="2">
    <location>
        <begin position="54"/>
        <end position="97"/>
    </location>
</feature>
<accession>A0AAD5P2L2</accession>
<dbReference type="PANTHER" id="PTHR37610">
    <property type="entry name" value="CCHC-TYPE DOMAIN-CONTAINING PROTEIN"/>
    <property type="match status" value="1"/>
</dbReference>
<keyword evidence="4" id="KW-1185">Reference proteome</keyword>
<dbReference type="Pfam" id="PF14244">
    <property type="entry name" value="Retrotran_gag_3"/>
    <property type="match status" value="1"/>
</dbReference>
<evidence type="ECO:0000313" key="4">
    <source>
        <dbReference type="Proteomes" id="UP001064489"/>
    </source>
</evidence>
<dbReference type="PANTHER" id="PTHR37610:SF81">
    <property type="entry name" value="RETROTRANSPOSON COPIA-LIKE N-TERMINAL DOMAIN-CONTAINING PROTEIN"/>
    <property type="match status" value="1"/>
</dbReference>
<dbReference type="AlphaFoldDB" id="A0AAD5P2L2"/>
<reference evidence="3" key="1">
    <citation type="journal article" date="2022" name="Plant J.">
        <title>Strategies of tolerance reflected in two North American maple genomes.</title>
        <authorList>
            <person name="McEvoy S.L."/>
            <person name="Sezen U.U."/>
            <person name="Trouern-Trend A."/>
            <person name="McMahon S.M."/>
            <person name="Schaberg P.G."/>
            <person name="Yang J."/>
            <person name="Wegrzyn J.L."/>
            <person name="Swenson N.G."/>
        </authorList>
    </citation>
    <scope>NUCLEOTIDE SEQUENCE</scope>
    <source>
        <strain evidence="3">91603</strain>
    </source>
</reference>
<sequence>MAQRGASNSGVNNGGNRNNSGNNNNNDGGNRFVNLEIVDRFQVDGSSNPFYLSNSDHSCLNLVSTQLVGNNYNSWSRAMIMALVAKNKFCFVDGTISRRSVNDSLYVLWSRCNSMVMSWILHVVSKEIADSIMYIDNGVDVWNDFHDRFHQSNGPRIFQIKQQLNGLSHGSNDDSGYFTKLKTLWVELREFRPVSACNCGGLKDLMEFQQQEYILQFLMGLNESYSQIRAQILMIDHLPPINKVFSLVIQEERQRSLSSYGHTINDCYKIHGYPPGFKFKWRNLEQNNGQSDQYKLVANQSDTGIVHSNNAATDVSISSFSSANVSSLLPFLVLKFKAVLTVSVTNNQQFLISLFSSECTAPSKRVYRLRTVKINIDASATFRGWGHQSV</sequence>
<reference evidence="3" key="2">
    <citation type="submission" date="2023-02" db="EMBL/GenBank/DDBJ databases">
        <authorList>
            <person name="Swenson N.G."/>
            <person name="Wegrzyn J.L."/>
            <person name="Mcevoy S.L."/>
        </authorList>
    </citation>
    <scope>NUCLEOTIDE SEQUENCE</scope>
    <source>
        <strain evidence="3">91603</strain>
        <tissue evidence="3">Leaf</tissue>
    </source>
</reference>
<gene>
    <name evidence="3" type="ORF">LWI28_020507</name>
</gene>
<evidence type="ECO:0000313" key="3">
    <source>
        <dbReference type="EMBL" id="KAI9196047.1"/>
    </source>
</evidence>
<feature type="region of interest" description="Disordered" evidence="1">
    <location>
        <begin position="1"/>
        <end position="26"/>
    </location>
</feature>
<organism evidence="3 4">
    <name type="scientific">Acer negundo</name>
    <name type="common">Box elder</name>
    <dbReference type="NCBI Taxonomy" id="4023"/>
    <lineage>
        <taxon>Eukaryota</taxon>
        <taxon>Viridiplantae</taxon>
        <taxon>Streptophyta</taxon>
        <taxon>Embryophyta</taxon>
        <taxon>Tracheophyta</taxon>
        <taxon>Spermatophyta</taxon>
        <taxon>Magnoliopsida</taxon>
        <taxon>eudicotyledons</taxon>
        <taxon>Gunneridae</taxon>
        <taxon>Pentapetalae</taxon>
        <taxon>rosids</taxon>
        <taxon>malvids</taxon>
        <taxon>Sapindales</taxon>
        <taxon>Sapindaceae</taxon>
        <taxon>Hippocastanoideae</taxon>
        <taxon>Acereae</taxon>
        <taxon>Acer</taxon>
    </lineage>
</organism>
<evidence type="ECO:0000259" key="2">
    <source>
        <dbReference type="Pfam" id="PF14244"/>
    </source>
</evidence>
<dbReference type="Proteomes" id="UP001064489">
    <property type="component" value="Chromosome 1"/>
</dbReference>
<comment type="caution">
    <text evidence="3">The sequence shown here is derived from an EMBL/GenBank/DDBJ whole genome shotgun (WGS) entry which is preliminary data.</text>
</comment>
<dbReference type="InterPro" id="IPR029472">
    <property type="entry name" value="Copia-like_N"/>
</dbReference>
<evidence type="ECO:0000256" key="1">
    <source>
        <dbReference type="SAM" id="MobiDB-lite"/>
    </source>
</evidence>
<dbReference type="EMBL" id="JAJSOW010000003">
    <property type="protein sequence ID" value="KAI9196047.1"/>
    <property type="molecule type" value="Genomic_DNA"/>
</dbReference>
<proteinExistence type="predicted"/>